<accession>A0A9D9HLT6</accession>
<evidence type="ECO:0000256" key="1">
    <source>
        <dbReference type="SAM" id="MobiDB-lite"/>
    </source>
</evidence>
<dbReference type="InterPro" id="IPR014710">
    <property type="entry name" value="RmlC-like_jellyroll"/>
</dbReference>
<dbReference type="Proteomes" id="UP000823617">
    <property type="component" value="Unassembled WGS sequence"/>
</dbReference>
<dbReference type="SUPFAM" id="SSF51182">
    <property type="entry name" value="RmlC-like cupins"/>
    <property type="match status" value="1"/>
</dbReference>
<dbReference type="InterPro" id="IPR011051">
    <property type="entry name" value="RmlC_Cupin_sf"/>
</dbReference>
<feature type="compositionally biased region" description="Acidic residues" evidence="1">
    <location>
        <begin position="332"/>
        <end position="351"/>
    </location>
</feature>
<dbReference type="AlphaFoldDB" id="A0A9D9HLT6"/>
<evidence type="ECO:0000313" key="3">
    <source>
        <dbReference type="Proteomes" id="UP000823617"/>
    </source>
</evidence>
<feature type="region of interest" description="Disordered" evidence="1">
    <location>
        <begin position="326"/>
        <end position="362"/>
    </location>
</feature>
<sequence length="362" mass="39794">MEQKKKLYPIQFTPETSSHSWGDETYAVADLGIVDSAVCNGWLSGNTLSDVMETYIERISGEDVYGYYGRQFPVAVSTLKIEGKFPVMCHPDDEAAGQRYDALGKKTLLYILDADPAAKLYLGFSREMSAGELYTRCLDGTVRETLNEITPVSGDAFIINPGTVYSASGHLTALCVSEASAISFSLENDEESHIEDAMDLIDYGRCDISRIWSRHGADASASQNPGSTNLLSSPEFSVNLTPVHEPMKFTAGNSFTIFSCISGALSIQIPGKDADGVSHMGDYPLRKDGTVLMPADIEEFFLVPTERETCVIETFIEKREEIDNYINPDTEPFLEGEDYEGLDAEDAEDSGDTDKEETGYKE</sequence>
<organism evidence="2 3">
    <name type="scientific">Candidatus Cryptobacteroides intestinigallinarum</name>
    <dbReference type="NCBI Taxonomy" id="2840767"/>
    <lineage>
        <taxon>Bacteria</taxon>
        <taxon>Pseudomonadati</taxon>
        <taxon>Bacteroidota</taxon>
        <taxon>Bacteroidia</taxon>
        <taxon>Bacteroidales</taxon>
        <taxon>Candidatus Cryptobacteroides</taxon>
    </lineage>
</organism>
<dbReference type="EMBL" id="JADIMK010000074">
    <property type="protein sequence ID" value="MBO8456210.1"/>
    <property type="molecule type" value="Genomic_DNA"/>
</dbReference>
<comment type="caution">
    <text evidence="2">The sequence shown here is derived from an EMBL/GenBank/DDBJ whole genome shotgun (WGS) entry which is preliminary data.</text>
</comment>
<dbReference type="Gene3D" id="2.60.120.10">
    <property type="entry name" value="Jelly Rolls"/>
    <property type="match status" value="2"/>
</dbReference>
<evidence type="ECO:0008006" key="4">
    <source>
        <dbReference type="Google" id="ProtNLM"/>
    </source>
</evidence>
<feature type="compositionally biased region" description="Basic and acidic residues" evidence="1">
    <location>
        <begin position="352"/>
        <end position="362"/>
    </location>
</feature>
<reference evidence="2" key="1">
    <citation type="submission" date="2020-10" db="EMBL/GenBank/DDBJ databases">
        <authorList>
            <person name="Gilroy R."/>
        </authorList>
    </citation>
    <scope>NUCLEOTIDE SEQUENCE</scope>
    <source>
        <strain evidence="2">B1-3475</strain>
    </source>
</reference>
<proteinExistence type="predicted"/>
<gene>
    <name evidence="2" type="ORF">IAC08_07395</name>
</gene>
<reference evidence="2" key="2">
    <citation type="journal article" date="2021" name="PeerJ">
        <title>Extensive microbial diversity within the chicken gut microbiome revealed by metagenomics and culture.</title>
        <authorList>
            <person name="Gilroy R."/>
            <person name="Ravi A."/>
            <person name="Getino M."/>
            <person name="Pursley I."/>
            <person name="Horton D.L."/>
            <person name="Alikhan N.F."/>
            <person name="Baker D."/>
            <person name="Gharbi K."/>
            <person name="Hall N."/>
            <person name="Watson M."/>
            <person name="Adriaenssens E.M."/>
            <person name="Foster-Nyarko E."/>
            <person name="Jarju S."/>
            <person name="Secka A."/>
            <person name="Antonio M."/>
            <person name="Oren A."/>
            <person name="Chaudhuri R.R."/>
            <person name="La Ragione R."/>
            <person name="Hildebrand F."/>
            <person name="Pallen M.J."/>
        </authorList>
    </citation>
    <scope>NUCLEOTIDE SEQUENCE</scope>
    <source>
        <strain evidence="2">B1-3475</strain>
    </source>
</reference>
<protein>
    <recommendedName>
        <fullName evidence="4">Mannose-6-phosphate isomerase</fullName>
    </recommendedName>
</protein>
<evidence type="ECO:0000313" key="2">
    <source>
        <dbReference type="EMBL" id="MBO8456210.1"/>
    </source>
</evidence>
<name>A0A9D9HLT6_9BACT</name>